<dbReference type="InterPro" id="IPR027417">
    <property type="entry name" value="P-loop_NTPase"/>
</dbReference>
<dbReference type="NCBIfam" id="NF045975">
    <property type="entry name" value="VirB4_plasma"/>
    <property type="match status" value="1"/>
</dbReference>
<dbReference type="SUPFAM" id="SSF52540">
    <property type="entry name" value="P-loop containing nucleoside triphosphate hydrolases"/>
    <property type="match status" value="1"/>
</dbReference>
<feature type="transmembrane region" description="Helical" evidence="1">
    <location>
        <begin position="47"/>
        <end position="65"/>
    </location>
</feature>
<dbReference type="RefSeq" id="WP_075271024.1">
    <property type="nucleotide sequence ID" value="NZ_CP022589.1"/>
</dbReference>
<name>A0A2N8U2K5_MYCBV</name>
<dbReference type="PANTHER" id="PTHR30121:SF11">
    <property type="entry name" value="AAA+ ATPASE DOMAIN-CONTAINING PROTEIN"/>
    <property type="match status" value="1"/>
</dbReference>
<dbReference type="Pfam" id="PF10412">
    <property type="entry name" value="TrwB_AAD_bind"/>
    <property type="match status" value="1"/>
</dbReference>
<accession>A0A2N8U2K5</accession>
<dbReference type="Gene3D" id="1.10.8.730">
    <property type="match status" value="1"/>
</dbReference>
<keyword evidence="1" id="KW-0812">Transmembrane</keyword>
<dbReference type="AlphaFoldDB" id="A0A2N8U2K5"/>
<sequence>MLQPNRLKYKKIKITRVFSWKDVIEFFIVILISFLVSFLAFRPFALQYKWIVFAIMFFTLLILILPSGQNCKIYELLIRMFKFKSMPHKFAKVISNNKERDSADLNPYSSLVSSDVVKNKIFTNKLFSKTEHNNYFMVLQINGQDIWKENADTQIRLIDNFARILDSFKHKISIIKLDEQIKYDKNKEYINNSSKNKQLLNKNNEFWSKYYQANIDDFSKLETENTASVFYLVINAPTIDSLEEMYITFEQKINDLGLFTYNKLQDFELLKFLNQLNRFGKSDEEIHSYLNLSGIYNQKNSLDQLFAYDEVIFNRDTISINGNQYSVKCVGKTANRLNAQWLKQMFTISGTIVWNLFPYNDQNAINKLLDKAAKRNEDSMNVDHTIVGKFSSSIEERAILAMIEQVQQENYKLFDANIFVFDTVKDRQEQRAANIKLKNTWAKENFGTNSLLFRQFEGFLDVINFPITKLDREYYQITSLNQAVGYPIHRKLLNDGNSLLVGKELRESDEALVWNMFKLTQYRTNHNVMILGTPGMGKSTFTKKILTNAVSAGNIAIVIDPQAEYIKWANTLGGQIIDLGSGSGTTINPLQVRSFIARSEDEVDKANIKSIVNNHLNWLNKFFSIVFDNLDSKKSAILRQQIINLYEKWGIYKLNRVSDFTYEEWPTMSDLIKSMREYEIPEDHHDREQRQKEILDFAELLSIEFENNGNLRELYNGHTTVSINNDVVVFKNDNLTDTQGSITARLGIMVLLSLINEFIFNNALNNKIIIKEYKQENNVKILSMKEMQKLIKYSALCIDEEHLYINEKNITTLEYIADTTKLVRKLDCGTIHTTQNPSDYKQTASVAEMASRIINNCSYSFFFGLLDNDIETVKGFYKNSNQLLDSEVKFIASRQRGKVLATISNNERYSINLHFNDVEKELFFDKGE</sequence>
<proteinExistence type="predicted"/>
<evidence type="ECO:0000256" key="1">
    <source>
        <dbReference type="SAM" id="Phobius"/>
    </source>
</evidence>
<organism evidence="3 4">
    <name type="scientific">Mycoplasmopsis bovis</name>
    <name type="common">Mycoplasma bovis</name>
    <dbReference type="NCBI Taxonomy" id="28903"/>
    <lineage>
        <taxon>Bacteria</taxon>
        <taxon>Bacillati</taxon>
        <taxon>Mycoplasmatota</taxon>
        <taxon>Mycoplasmoidales</taxon>
        <taxon>Metamycoplasmataceae</taxon>
        <taxon>Mycoplasmopsis</taxon>
    </lineage>
</organism>
<dbReference type="PANTHER" id="PTHR30121">
    <property type="entry name" value="UNCHARACTERIZED PROTEIN YJGR-RELATED"/>
    <property type="match status" value="1"/>
</dbReference>
<evidence type="ECO:0000313" key="4">
    <source>
        <dbReference type="Proteomes" id="UP000233776"/>
    </source>
</evidence>
<feature type="transmembrane region" description="Helical" evidence="1">
    <location>
        <begin position="20"/>
        <end position="41"/>
    </location>
</feature>
<gene>
    <name evidence="3" type="ORF">MBOVJF4278_00479</name>
</gene>
<dbReference type="EMBL" id="LT578453">
    <property type="protein sequence ID" value="SBO46251.1"/>
    <property type="molecule type" value="Genomic_DNA"/>
</dbReference>
<keyword evidence="1" id="KW-1133">Transmembrane helix</keyword>
<keyword evidence="1" id="KW-0472">Membrane</keyword>
<dbReference type="InterPro" id="IPR051162">
    <property type="entry name" value="T4SS_component"/>
</dbReference>
<dbReference type="InterPro" id="IPR019476">
    <property type="entry name" value="T4SS_TraD_DNA-bd"/>
</dbReference>
<dbReference type="Gene3D" id="3.40.50.300">
    <property type="entry name" value="P-loop containing nucleotide triphosphate hydrolases"/>
    <property type="match status" value="1"/>
</dbReference>
<feature type="domain" description="Type IV secretion system coupling protein TraD DNA-binding" evidence="2">
    <location>
        <begin position="521"/>
        <end position="596"/>
    </location>
</feature>
<protein>
    <submittedName>
        <fullName evidence="3">AAA-like domain protein</fullName>
    </submittedName>
</protein>
<evidence type="ECO:0000259" key="2">
    <source>
        <dbReference type="Pfam" id="PF10412"/>
    </source>
</evidence>
<dbReference type="Proteomes" id="UP000233776">
    <property type="component" value="Chromosome I"/>
</dbReference>
<reference evidence="3 4" key="1">
    <citation type="submission" date="2016-06" db="EMBL/GenBank/DDBJ databases">
        <authorList>
            <person name="Kjaerup R.B."/>
            <person name="Dalgaard T.S."/>
            <person name="Juul-Madsen H.R."/>
        </authorList>
    </citation>
    <scope>NUCLEOTIDE SEQUENCE [LARGE SCALE GENOMIC DNA]</scope>
    <source>
        <strain evidence="3">JF4278</strain>
    </source>
</reference>
<evidence type="ECO:0000313" key="3">
    <source>
        <dbReference type="EMBL" id="SBO46251.1"/>
    </source>
</evidence>